<sequence>MNNHNILPMFAYFREAFRRPRRRSELAWTRKSCNQQSKSSSSSHALPCKAESQKNLLIFWHKIRPVRW</sequence>
<feature type="compositionally biased region" description="Low complexity" evidence="1">
    <location>
        <begin position="31"/>
        <end position="43"/>
    </location>
</feature>
<name>A0A016TV19_9BILA</name>
<keyword evidence="3" id="KW-1185">Reference proteome</keyword>
<evidence type="ECO:0000313" key="3">
    <source>
        <dbReference type="Proteomes" id="UP000024635"/>
    </source>
</evidence>
<dbReference type="AlphaFoldDB" id="A0A016TV19"/>
<proteinExistence type="predicted"/>
<dbReference type="EMBL" id="JARK01001413">
    <property type="protein sequence ID" value="EYC06238.1"/>
    <property type="molecule type" value="Genomic_DNA"/>
</dbReference>
<organism evidence="2 3">
    <name type="scientific">Ancylostoma ceylanicum</name>
    <dbReference type="NCBI Taxonomy" id="53326"/>
    <lineage>
        <taxon>Eukaryota</taxon>
        <taxon>Metazoa</taxon>
        <taxon>Ecdysozoa</taxon>
        <taxon>Nematoda</taxon>
        <taxon>Chromadorea</taxon>
        <taxon>Rhabditida</taxon>
        <taxon>Rhabditina</taxon>
        <taxon>Rhabditomorpha</taxon>
        <taxon>Strongyloidea</taxon>
        <taxon>Ancylostomatidae</taxon>
        <taxon>Ancylostomatinae</taxon>
        <taxon>Ancylostoma</taxon>
    </lineage>
</organism>
<evidence type="ECO:0000313" key="2">
    <source>
        <dbReference type="EMBL" id="EYC06238.1"/>
    </source>
</evidence>
<protein>
    <submittedName>
        <fullName evidence="2">Uncharacterized protein</fullName>
    </submittedName>
</protein>
<feature type="region of interest" description="Disordered" evidence="1">
    <location>
        <begin position="28"/>
        <end position="48"/>
    </location>
</feature>
<accession>A0A016TV19</accession>
<gene>
    <name evidence="2" type="primary">Acey_s0077.g1098</name>
    <name evidence="2" type="ORF">Y032_0077g1098</name>
</gene>
<comment type="caution">
    <text evidence="2">The sequence shown here is derived from an EMBL/GenBank/DDBJ whole genome shotgun (WGS) entry which is preliminary data.</text>
</comment>
<evidence type="ECO:0000256" key="1">
    <source>
        <dbReference type="SAM" id="MobiDB-lite"/>
    </source>
</evidence>
<dbReference type="Proteomes" id="UP000024635">
    <property type="component" value="Unassembled WGS sequence"/>
</dbReference>
<reference evidence="3" key="1">
    <citation type="journal article" date="2015" name="Nat. Genet.">
        <title>The genome and transcriptome of the zoonotic hookworm Ancylostoma ceylanicum identify infection-specific gene families.</title>
        <authorList>
            <person name="Schwarz E.M."/>
            <person name="Hu Y."/>
            <person name="Antoshechkin I."/>
            <person name="Miller M.M."/>
            <person name="Sternberg P.W."/>
            <person name="Aroian R.V."/>
        </authorList>
    </citation>
    <scope>NUCLEOTIDE SEQUENCE</scope>
    <source>
        <strain evidence="3">HY135</strain>
    </source>
</reference>